<gene>
    <name evidence="3" type="ORF">CO051_06850</name>
</gene>
<name>A0A2M8EWH1_9BACT</name>
<evidence type="ECO:0000259" key="2">
    <source>
        <dbReference type="Pfam" id="PF02823"/>
    </source>
</evidence>
<reference evidence="4" key="1">
    <citation type="submission" date="2017-09" db="EMBL/GenBank/DDBJ databases">
        <title>Depth-based differentiation of microbial function through sediment-hosted aquifers and enrichment of novel symbionts in the deep terrestrial subsurface.</title>
        <authorList>
            <person name="Probst A.J."/>
            <person name="Ladd B."/>
            <person name="Jarett J.K."/>
            <person name="Geller-Mcgrath D.E."/>
            <person name="Sieber C.M.K."/>
            <person name="Emerson J.B."/>
            <person name="Anantharaman K."/>
            <person name="Thomas B.C."/>
            <person name="Malmstrom R."/>
            <person name="Stieglmeier M."/>
            <person name="Klingl A."/>
            <person name="Woyke T."/>
            <person name="Ryan C.M."/>
            <person name="Banfield J.F."/>
        </authorList>
    </citation>
    <scope>NUCLEOTIDE SEQUENCE [LARGE SCALE GENOMIC DNA]</scope>
</reference>
<dbReference type="AlphaFoldDB" id="A0A2M8EWH1"/>
<dbReference type="InterPro" id="IPR020546">
    <property type="entry name" value="ATP_synth_F1_dsu/esu_N"/>
</dbReference>
<dbReference type="InterPro" id="IPR036771">
    <property type="entry name" value="ATPsynth_dsu/esu_N"/>
</dbReference>
<dbReference type="SUPFAM" id="SSF51344">
    <property type="entry name" value="Epsilon subunit of F1F0-ATP synthase N-terminal domain"/>
    <property type="match status" value="1"/>
</dbReference>
<keyword evidence="1" id="KW-0139">CF(1)</keyword>
<dbReference type="GO" id="GO:0045259">
    <property type="term" value="C:proton-transporting ATP synthase complex"/>
    <property type="evidence" value="ECO:0007669"/>
    <property type="project" value="UniProtKB-KW"/>
</dbReference>
<dbReference type="EMBL" id="PFSC01000178">
    <property type="protein sequence ID" value="PJC30224.1"/>
    <property type="molecule type" value="Genomic_DNA"/>
</dbReference>
<protein>
    <recommendedName>
        <fullName evidence="2">ATP synthase F1 complex delta/epsilon subunit N-terminal domain-containing protein</fullName>
    </recommendedName>
</protein>
<evidence type="ECO:0000313" key="4">
    <source>
        <dbReference type="Proteomes" id="UP000231383"/>
    </source>
</evidence>
<dbReference type="Pfam" id="PF02823">
    <property type="entry name" value="ATP-synt_DE_N"/>
    <property type="match status" value="1"/>
</dbReference>
<accession>A0A2M8EWH1</accession>
<keyword evidence="1" id="KW-0066">ATP synthesis</keyword>
<feature type="domain" description="ATP synthase F1 complex delta/epsilon subunit N-terminal" evidence="2">
    <location>
        <begin position="7"/>
        <end position="81"/>
    </location>
</feature>
<dbReference type="Proteomes" id="UP000231383">
    <property type="component" value="Unassembled WGS sequence"/>
</dbReference>
<evidence type="ECO:0000313" key="3">
    <source>
        <dbReference type="EMBL" id="PJC30224.1"/>
    </source>
</evidence>
<sequence length="101" mass="11540">MSDKSIHLLILTPDERIFDDQVHSISCENELGKLDILPEHSNFMSMIDKEVTIRTLLGNEIQLPIDQAILQVLKDKVVILMNIDVSKNEPDLKAIVDKFQE</sequence>
<dbReference type="Gene3D" id="2.60.15.10">
    <property type="entry name" value="F0F1 ATP synthase delta/epsilon subunit, N-terminal"/>
    <property type="match status" value="1"/>
</dbReference>
<dbReference type="GO" id="GO:0015986">
    <property type="term" value="P:proton motive force-driven ATP synthesis"/>
    <property type="evidence" value="ECO:0007669"/>
    <property type="project" value="InterPro"/>
</dbReference>
<evidence type="ECO:0000256" key="1">
    <source>
        <dbReference type="ARBA" id="ARBA00023196"/>
    </source>
</evidence>
<proteinExistence type="predicted"/>
<organism evidence="3 4">
    <name type="scientific">Candidatus Roizmanbacteria bacterium CG_4_9_14_0_2_um_filter_39_13</name>
    <dbReference type="NCBI Taxonomy" id="1974839"/>
    <lineage>
        <taxon>Bacteria</taxon>
        <taxon>Candidatus Roizmaniibacteriota</taxon>
    </lineage>
</organism>
<comment type="caution">
    <text evidence="3">The sequence shown here is derived from an EMBL/GenBank/DDBJ whole genome shotgun (WGS) entry which is preliminary data.</text>
</comment>